<evidence type="ECO:0000313" key="10">
    <source>
        <dbReference type="WormBase" id="SRAE_2000070700"/>
    </source>
</evidence>
<keyword evidence="4" id="KW-1015">Disulfide bond</keyword>
<feature type="signal peptide" evidence="5">
    <location>
        <begin position="1"/>
        <end position="18"/>
    </location>
</feature>
<dbReference type="PANTHER" id="PTHR43918">
    <property type="entry name" value="ACETYLCHOLINESTERASE"/>
    <property type="match status" value="1"/>
</dbReference>
<reference evidence="7 8" key="1">
    <citation type="submission" date="2014-09" db="EMBL/GenBank/DDBJ databases">
        <authorList>
            <person name="Martin A.A."/>
        </authorList>
    </citation>
    <scope>NUCLEOTIDE SEQUENCE</scope>
    <source>
        <strain evidence="8">ED321</strain>
        <strain evidence="7">ED321 Heterogonic</strain>
    </source>
</reference>
<evidence type="ECO:0000256" key="4">
    <source>
        <dbReference type="ARBA" id="ARBA00023157"/>
    </source>
</evidence>
<dbReference type="STRING" id="34506.A0A090LES3"/>
<evidence type="ECO:0000259" key="6">
    <source>
        <dbReference type="Pfam" id="PF00135"/>
    </source>
</evidence>
<protein>
    <submittedName>
        <fullName evidence="7 9">Acetylcholinesterase</fullName>
    </submittedName>
</protein>
<dbReference type="WormBase" id="SRAE_2000070700">
    <property type="protein sequence ID" value="SRP12279"/>
    <property type="gene ID" value="WBGene00260905"/>
</dbReference>
<dbReference type="Pfam" id="PF00135">
    <property type="entry name" value="COesterase"/>
    <property type="match status" value="1"/>
</dbReference>
<keyword evidence="5" id="KW-0732">Signal</keyword>
<evidence type="ECO:0000313" key="7">
    <source>
        <dbReference type="EMBL" id="CEF66035.1"/>
    </source>
</evidence>
<dbReference type="ESTHER" id="strrb-a0a090les3">
    <property type="family name" value="Cholinesterase-like"/>
</dbReference>
<name>A0A090LES3_STRRB</name>
<dbReference type="GO" id="GO:0005615">
    <property type="term" value="C:extracellular space"/>
    <property type="evidence" value="ECO:0007669"/>
    <property type="project" value="TreeGrafter"/>
</dbReference>
<dbReference type="AlphaFoldDB" id="A0A090LES3"/>
<dbReference type="GO" id="GO:0006581">
    <property type="term" value="P:acetylcholine catabolic process"/>
    <property type="evidence" value="ECO:0007669"/>
    <property type="project" value="TreeGrafter"/>
</dbReference>
<dbReference type="GO" id="GO:0019695">
    <property type="term" value="P:choline metabolic process"/>
    <property type="evidence" value="ECO:0007669"/>
    <property type="project" value="TreeGrafter"/>
</dbReference>
<evidence type="ECO:0000256" key="2">
    <source>
        <dbReference type="ARBA" id="ARBA00022487"/>
    </source>
</evidence>
<dbReference type="GO" id="GO:0005886">
    <property type="term" value="C:plasma membrane"/>
    <property type="evidence" value="ECO:0007669"/>
    <property type="project" value="TreeGrafter"/>
</dbReference>
<proteinExistence type="inferred from homology"/>
<dbReference type="EMBL" id="LN609529">
    <property type="protein sequence ID" value="CEF66035.1"/>
    <property type="molecule type" value="Genomic_DNA"/>
</dbReference>
<evidence type="ECO:0000256" key="1">
    <source>
        <dbReference type="ARBA" id="ARBA00005964"/>
    </source>
</evidence>
<dbReference type="Proteomes" id="UP000035682">
    <property type="component" value="Unplaced"/>
</dbReference>
<reference evidence="9" key="2">
    <citation type="submission" date="2020-12" db="UniProtKB">
        <authorList>
            <consortium name="WormBaseParasite"/>
        </authorList>
    </citation>
    <scope>IDENTIFICATION</scope>
</reference>
<dbReference type="SUPFAM" id="SSF53474">
    <property type="entry name" value="alpha/beta-Hydrolases"/>
    <property type="match status" value="1"/>
</dbReference>
<comment type="similarity">
    <text evidence="1">Belongs to the type-B carboxylesterase/lipase family.</text>
</comment>
<sequence length="577" mass="67040">MTIYFIYLLSLFFTLIFGEKIYTTNYGKVIGKKLVFSNGKVTEFLGIPFAKPPKKELRFMPPVQMKIPAWKNILHATTPAISCPQLITKMNFSGSDEFNPTNRIGENCLQLNMWVPKNKSGATIVFLHGGAFRRGSGSVDIYNGSVLALESEAIIVNLNYRINIFGFGYLSDNSSIKGNMGFLDQQMGLKWVYENIEYFGGKKDMITLYGQSVGGVSATAHLLNKESVKYFNRMIISSGVIFNIFGAVLPKYIKRNTINVAKKLGCPIKKKNLENIISCLKEKKPSTLLKASKHIRVPKQMMLNSVFSPIQNDSVFFKRDIRELFDKKTFYKHVDLLIGRTSDESSVFMPEFLSKYGCVFDPLISPESPDNQCNLSQQVFEGLFSKLHKSFELTESEKEQFIAIYNTTKYKNYRDKIKRFTSDLMFDCQMIKFANTYYETAKKNVYFYEFRKRSPINPWPKWMGAMQGRELKYVFGHPFRYPSKYPKKNIDDEQMFSRKLMQYFGRFAKYGDFGKRWQKFTKNNRKALVIDGRFSKSNKTFYIKAYTDTCVKFDNIINKIINRYIEKIHTLKKFKRK</sequence>
<gene>
    <name evidence="7 9 10" type="ORF">SRAE_2000070700</name>
</gene>
<keyword evidence="2" id="KW-0719">Serine esterase</keyword>
<accession>A0A090LES3</accession>
<evidence type="ECO:0000256" key="5">
    <source>
        <dbReference type="SAM" id="SignalP"/>
    </source>
</evidence>
<organism evidence="7">
    <name type="scientific">Strongyloides ratti</name>
    <name type="common">Parasitic roundworm</name>
    <dbReference type="NCBI Taxonomy" id="34506"/>
    <lineage>
        <taxon>Eukaryota</taxon>
        <taxon>Metazoa</taxon>
        <taxon>Ecdysozoa</taxon>
        <taxon>Nematoda</taxon>
        <taxon>Chromadorea</taxon>
        <taxon>Rhabditida</taxon>
        <taxon>Tylenchina</taxon>
        <taxon>Panagrolaimomorpha</taxon>
        <taxon>Strongyloidoidea</taxon>
        <taxon>Strongyloididae</taxon>
        <taxon>Strongyloides</taxon>
    </lineage>
</organism>
<dbReference type="InterPro" id="IPR050654">
    <property type="entry name" value="AChE-related_enzymes"/>
</dbReference>
<dbReference type="GO" id="GO:0003990">
    <property type="term" value="F:acetylcholinesterase activity"/>
    <property type="evidence" value="ECO:0007669"/>
    <property type="project" value="TreeGrafter"/>
</dbReference>
<dbReference type="Gene3D" id="3.40.50.1820">
    <property type="entry name" value="alpha/beta hydrolase"/>
    <property type="match status" value="1"/>
</dbReference>
<dbReference type="PRINTS" id="PR00878">
    <property type="entry name" value="CHOLNESTRASE"/>
</dbReference>
<feature type="domain" description="Carboxylesterase type B" evidence="6">
    <location>
        <begin position="20"/>
        <end position="535"/>
    </location>
</feature>
<dbReference type="OMA" id="DFIFQAT"/>
<dbReference type="OrthoDB" id="408631at2759"/>
<dbReference type="InterPro" id="IPR002018">
    <property type="entry name" value="CarbesteraseB"/>
</dbReference>
<feature type="chain" id="PRO_5015030682" evidence="5">
    <location>
        <begin position="19"/>
        <end position="577"/>
    </location>
</feature>
<dbReference type="PANTHER" id="PTHR43918:SF15">
    <property type="entry name" value="CARBOXYLIC ESTER HYDROLASE"/>
    <property type="match status" value="1"/>
</dbReference>
<keyword evidence="3" id="KW-0378">Hydrolase</keyword>
<dbReference type="RefSeq" id="XP_024505235.1">
    <property type="nucleotide sequence ID" value="XM_024651570.1"/>
</dbReference>
<dbReference type="InterPro" id="IPR029058">
    <property type="entry name" value="AB_hydrolase_fold"/>
</dbReference>
<dbReference type="InterPro" id="IPR000997">
    <property type="entry name" value="Cholinesterase"/>
</dbReference>
<keyword evidence="8" id="KW-1185">Reference proteome</keyword>
<evidence type="ECO:0000256" key="3">
    <source>
        <dbReference type="ARBA" id="ARBA00022801"/>
    </source>
</evidence>
<dbReference type="CTD" id="36378399"/>
<dbReference type="GeneID" id="36378399"/>
<evidence type="ECO:0000313" key="9">
    <source>
        <dbReference type="WBParaSite" id="SRAE_2000070700.1"/>
    </source>
</evidence>
<dbReference type="WBParaSite" id="SRAE_2000070700.1">
    <property type="protein sequence ID" value="SRAE_2000070700.1"/>
    <property type="gene ID" value="WBGene00260905"/>
</dbReference>
<evidence type="ECO:0000313" key="8">
    <source>
        <dbReference type="Proteomes" id="UP000035682"/>
    </source>
</evidence>